<proteinExistence type="inferred from homology"/>
<dbReference type="STRING" id="36646.A0A1V6V8L2"/>
<keyword evidence="3" id="KW-0274">FAD</keyword>
<dbReference type="GO" id="GO:0071949">
    <property type="term" value="F:FAD binding"/>
    <property type="evidence" value="ECO:0007669"/>
    <property type="project" value="InterPro"/>
</dbReference>
<dbReference type="AlphaFoldDB" id="A0A1V6V8L2"/>
<evidence type="ECO:0000256" key="5">
    <source>
        <dbReference type="SAM" id="SignalP"/>
    </source>
</evidence>
<evidence type="ECO:0000259" key="6">
    <source>
        <dbReference type="PROSITE" id="PS51387"/>
    </source>
</evidence>
<dbReference type="PROSITE" id="PS51387">
    <property type="entry name" value="FAD_PCMH"/>
    <property type="match status" value="1"/>
</dbReference>
<dbReference type="Proteomes" id="UP000191500">
    <property type="component" value="Unassembled WGS sequence"/>
</dbReference>
<dbReference type="Pfam" id="PF01565">
    <property type="entry name" value="FAD_binding_4"/>
    <property type="match status" value="1"/>
</dbReference>
<evidence type="ECO:0000256" key="2">
    <source>
        <dbReference type="ARBA" id="ARBA00022630"/>
    </source>
</evidence>
<protein>
    <recommendedName>
        <fullName evidence="6">FAD-binding PCMH-type domain-containing protein</fullName>
    </recommendedName>
</protein>
<evidence type="ECO:0000256" key="1">
    <source>
        <dbReference type="ARBA" id="ARBA00005466"/>
    </source>
</evidence>
<dbReference type="InterPro" id="IPR016169">
    <property type="entry name" value="FAD-bd_PCMH_sub2"/>
</dbReference>
<keyword evidence="4" id="KW-0560">Oxidoreductase</keyword>
<evidence type="ECO:0000256" key="3">
    <source>
        <dbReference type="ARBA" id="ARBA00022827"/>
    </source>
</evidence>
<comment type="caution">
    <text evidence="7">The sequence shown here is derived from an EMBL/GenBank/DDBJ whole genome shotgun (WGS) entry which is preliminary data.</text>
</comment>
<dbReference type="InterPro" id="IPR006094">
    <property type="entry name" value="Oxid_FAD_bind_N"/>
</dbReference>
<reference evidence="8" key="1">
    <citation type="journal article" date="2017" name="Nat. Microbiol.">
        <title>Global analysis of biosynthetic gene clusters reveals vast potential of secondary metabolite production in Penicillium species.</title>
        <authorList>
            <person name="Nielsen J.C."/>
            <person name="Grijseels S."/>
            <person name="Prigent S."/>
            <person name="Ji B."/>
            <person name="Dainat J."/>
            <person name="Nielsen K.F."/>
            <person name="Frisvad J.C."/>
            <person name="Workman M."/>
            <person name="Nielsen J."/>
        </authorList>
    </citation>
    <scope>NUCLEOTIDE SEQUENCE [LARGE SCALE GENOMIC DNA]</scope>
    <source>
        <strain evidence="8">IBT 31321</strain>
    </source>
</reference>
<dbReference type="SUPFAM" id="SSF56176">
    <property type="entry name" value="FAD-binding/transporter-associated domain-like"/>
    <property type="match status" value="1"/>
</dbReference>
<dbReference type="PANTHER" id="PTHR42973">
    <property type="entry name" value="BINDING OXIDOREDUCTASE, PUTATIVE (AFU_ORTHOLOGUE AFUA_1G17690)-RELATED"/>
    <property type="match status" value="1"/>
</dbReference>
<keyword evidence="8" id="KW-1185">Reference proteome</keyword>
<gene>
    <name evidence="7" type="ORF">PENCOP_c001G01081</name>
</gene>
<accession>A0A1V6V8L2</accession>
<dbReference type="EMBL" id="MDDG01000001">
    <property type="protein sequence ID" value="OQE46803.1"/>
    <property type="molecule type" value="Genomic_DNA"/>
</dbReference>
<organism evidence="7 8">
    <name type="scientific">Penicillium coprophilum</name>
    <dbReference type="NCBI Taxonomy" id="36646"/>
    <lineage>
        <taxon>Eukaryota</taxon>
        <taxon>Fungi</taxon>
        <taxon>Dikarya</taxon>
        <taxon>Ascomycota</taxon>
        <taxon>Pezizomycotina</taxon>
        <taxon>Eurotiomycetes</taxon>
        <taxon>Eurotiomycetidae</taxon>
        <taxon>Eurotiales</taxon>
        <taxon>Aspergillaceae</taxon>
        <taxon>Penicillium</taxon>
    </lineage>
</organism>
<keyword evidence="5" id="KW-0732">Signal</keyword>
<dbReference type="GO" id="GO:0016491">
    <property type="term" value="F:oxidoreductase activity"/>
    <property type="evidence" value="ECO:0007669"/>
    <property type="project" value="UniProtKB-KW"/>
</dbReference>
<dbReference type="InterPro" id="IPR036318">
    <property type="entry name" value="FAD-bd_PCMH-like_sf"/>
</dbReference>
<sequence length="510" mass="55227">MMFLLHLIGLCLFGIANLSSASASATVTGFLSTSSGTLRVPKGASCACAKLFRSMPKSVIGPGLANYTTQTVDNYWDIRADLSPACVFVPNTAAEVSQAVKIIGACNAQFAVRGGGHMNYPGSNNIDAGVLIALSNMNSINVKSNTVEVGPGLNWYQVYSALEPHGRVCIGGRMKTIGVAGLSLIGGFHYFNNKYGYAMDNVVAYDVVLGNGTQITVNKTSNGDLFWALKGGANNFGIVTRFELRTYAVPEVSTTIQVFNETSIPRYLAAVCEAAKLDDEHPIAAGMISTITYNATTKVAQGSVLGVQEGISKPPSQFANFTKIPATERIHNVTTMKPWAEALDSPKQMMRVQFSHKTMKPDAKVLYSIYRAWKAAVDNIADVQGLYPTFVTNVISPNSIRVAKTNGVGNVWGLEEEPLIIWQFSTGWDLAQDDIRIEAWSRQLVEHLHGINKELGLASEFIYMGDAGEWQDPYAGFPVENVARMRKIRSSYDPAGVFSTLSWGGFKLGL</sequence>
<evidence type="ECO:0000313" key="7">
    <source>
        <dbReference type="EMBL" id="OQE46803.1"/>
    </source>
</evidence>
<comment type="similarity">
    <text evidence="1">Belongs to the oxygen-dependent FAD-linked oxidoreductase family.</text>
</comment>
<dbReference type="InterPro" id="IPR016166">
    <property type="entry name" value="FAD-bd_PCMH"/>
</dbReference>
<feature type="signal peptide" evidence="5">
    <location>
        <begin position="1"/>
        <end position="21"/>
    </location>
</feature>
<evidence type="ECO:0000256" key="4">
    <source>
        <dbReference type="ARBA" id="ARBA00023002"/>
    </source>
</evidence>
<dbReference type="InterPro" id="IPR050416">
    <property type="entry name" value="FAD-linked_Oxidoreductase"/>
</dbReference>
<name>A0A1V6V8L2_9EURO</name>
<feature type="chain" id="PRO_5012935331" description="FAD-binding PCMH-type domain-containing protein" evidence="5">
    <location>
        <begin position="22"/>
        <end position="510"/>
    </location>
</feature>
<dbReference type="PANTHER" id="PTHR42973:SF53">
    <property type="entry name" value="FAD-BINDING PCMH-TYPE DOMAIN-CONTAINING PROTEIN-RELATED"/>
    <property type="match status" value="1"/>
</dbReference>
<evidence type="ECO:0000313" key="8">
    <source>
        <dbReference type="Proteomes" id="UP000191500"/>
    </source>
</evidence>
<feature type="domain" description="FAD-binding PCMH-type" evidence="6">
    <location>
        <begin position="80"/>
        <end position="249"/>
    </location>
</feature>
<keyword evidence="2" id="KW-0285">Flavoprotein</keyword>
<dbReference type="Gene3D" id="3.30.465.10">
    <property type="match status" value="1"/>
</dbReference>